<accession>A0A563DYR5</accession>
<protein>
    <recommendedName>
        <fullName evidence="4">SAF domain-containing protein</fullName>
    </recommendedName>
</protein>
<reference evidence="2 3" key="2">
    <citation type="submission" date="2019-08" db="EMBL/GenBank/DDBJ databases">
        <title>Jejuicoccus antrihumi gen. nov., sp. nov., a new member of the family Dermacoccaceae isolated from a cave.</title>
        <authorList>
            <person name="Schumann P."/>
            <person name="Kim I.S."/>
        </authorList>
    </citation>
    <scope>NUCLEOTIDE SEQUENCE [LARGE SCALE GENOMIC DNA]</scope>
    <source>
        <strain evidence="2 3">C5-26</strain>
    </source>
</reference>
<dbReference type="EMBL" id="VCQV01000022">
    <property type="protein sequence ID" value="TWP35112.1"/>
    <property type="molecule type" value="Genomic_DNA"/>
</dbReference>
<keyword evidence="1" id="KW-0472">Membrane</keyword>
<comment type="caution">
    <text evidence="2">The sequence shown here is derived from an EMBL/GenBank/DDBJ whole genome shotgun (WGS) entry which is preliminary data.</text>
</comment>
<keyword evidence="1" id="KW-1133">Transmembrane helix</keyword>
<evidence type="ECO:0008006" key="4">
    <source>
        <dbReference type="Google" id="ProtNLM"/>
    </source>
</evidence>
<proteinExistence type="predicted"/>
<evidence type="ECO:0000313" key="2">
    <source>
        <dbReference type="EMBL" id="TWP35112.1"/>
    </source>
</evidence>
<sequence length="232" mass="24428">MAEPRLRTDDRELPRPAAMRLQRPSWRDGRLVIGVLLVLVAMLAGAATLRHFDSSVERLAATHALVPGQHIGKGDVKVVKVRIPGSNGRYLSGASALPHGVVLRPVQPGELVPRSAVGVANQLDHKSVALPVDISQSSDLVVGSIVDVWVSRKQQGTTGVADFEKPERLIERTTVARVPDADRSGLSVSTGDVSVHVLVPDGKVALVLAAVNGGAKVNLVPAPGSPLQGSHR</sequence>
<evidence type="ECO:0000256" key="1">
    <source>
        <dbReference type="SAM" id="Phobius"/>
    </source>
</evidence>
<organism evidence="2 3">
    <name type="scientific">Leekyejoonella antrihumi</name>
    <dbReference type="NCBI Taxonomy" id="1660198"/>
    <lineage>
        <taxon>Bacteria</taxon>
        <taxon>Bacillati</taxon>
        <taxon>Actinomycetota</taxon>
        <taxon>Actinomycetes</taxon>
        <taxon>Micrococcales</taxon>
        <taxon>Dermacoccaceae</taxon>
        <taxon>Leekyejoonella</taxon>
    </lineage>
</organism>
<evidence type="ECO:0000313" key="3">
    <source>
        <dbReference type="Proteomes" id="UP000320244"/>
    </source>
</evidence>
<dbReference type="OrthoDB" id="5192391at2"/>
<dbReference type="Proteomes" id="UP000320244">
    <property type="component" value="Unassembled WGS sequence"/>
</dbReference>
<feature type="transmembrane region" description="Helical" evidence="1">
    <location>
        <begin position="31"/>
        <end position="49"/>
    </location>
</feature>
<dbReference type="RefSeq" id="WP_146317964.1">
    <property type="nucleotide sequence ID" value="NZ_VCQV01000022.1"/>
</dbReference>
<dbReference type="CDD" id="cd11614">
    <property type="entry name" value="SAF_CpaB_FlgA_like"/>
    <property type="match status" value="1"/>
</dbReference>
<keyword evidence="3" id="KW-1185">Reference proteome</keyword>
<gene>
    <name evidence="2" type="ORF">FGL98_15295</name>
</gene>
<dbReference type="AlphaFoldDB" id="A0A563DYR5"/>
<name>A0A563DYR5_9MICO</name>
<reference evidence="2 3" key="1">
    <citation type="submission" date="2019-05" db="EMBL/GenBank/DDBJ databases">
        <authorList>
            <person name="Lee S.D."/>
        </authorList>
    </citation>
    <scope>NUCLEOTIDE SEQUENCE [LARGE SCALE GENOMIC DNA]</scope>
    <source>
        <strain evidence="2 3">C5-26</strain>
    </source>
</reference>
<keyword evidence="1" id="KW-0812">Transmembrane</keyword>